<keyword evidence="1" id="KW-0472">Membrane</keyword>
<dbReference type="EMBL" id="GL737553">
    <property type="protein sequence ID" value="EFX59915.1"/>
    <property type="molecule type" value="Genomic_DNA"/>
</dbReference>
<feature type="transmembrane region" description="Helical" evidence="1">
    <location>
        <begin position="189"/>
        <end position="213"/>
    </location>
</feature>
<dbReference type="HOGENOM" id="CLU_1273391_0_0_1"/>
<dbReference type="Proteomes" id="UP000000305">
    <property type="component" value="Unassembled WGS sequence"/>
</dbReference>
<evidence type="ECO:0000256" key="1">
    <source>
        <dbReference type="SAM" id="Phobius"/>
    </source>
</evidence>
<dbReference type="KEGG" id="dpx:DAPPUDRAFT_346425"/>
<dbReference type="InParanoid" id="E9I7W5"/>
<keyword evidence="3" id="KW-1185">Reference proteome</keyword>
<keyword evidence="1" id="KW-0812">Transmembrane</keyword>
<organism evidence="2 3">
    <name type="scientific">Daphnia pulex</name>
    <name type="common">Water flea</name>
    <dbReference type="NCBI Taxonomy" id="6669"/>
    <lineage>
        <taxon>Eukaryota</taxon>
        <taxon>Metazoa</taxon>
        <taxon>Ecdysozoa</taxon>
        <taxon>Arthropoda</taxon>
        <taxon>Crustacea</taxon>
        <taxon>Branchiopoda</taxon>
        <taxon>Diplostraca</taxon>
        <taxon>Cladocera</taxon>
        <taxon>Anomopoda</taxon>
        <taxon>Daphniidae</taxon>
        <taxon>Daphnia</taxon>
    </lineage>
</organism>
<sequence length="217" mass="23128">MIGDCGNKESSTLENVVKNSVSSSLKVDNSSSAAQNTTQTGKITGVRGSTVKDVSQTQTSKLKLSSINVVQSSNNFKSALESKLKEKITQKTETGSMAANTSETVQKNINEFSFNATKALTNSLTVVSNAKQDLEISDVTDKALVEGIKQIQTVEALAEMVTNTILADEGVANSKAELEKVLDQKAEGWAGMFSSMTAPLIAIAVIILLVLVFKFMK</sequence>
<gene>
    <name evidence="2" type="ORF">DAPPUDRAFT_346425</name>
</gene>
<evidence type="ECO:0000313" key="2">
    <source>
        <dbReference type="EMBL" id="EFX59915.1"/>
    </source>
</evidence>
<keyword evidence="1" id="KW-1133">Transmembrane helix</keyword>
<proteinExistence type="predicted"/>
<evidence type="ECO:0000313" key="3">
    <source>
        <dbReference type="Proteomes" id="UP000000305"/>
    </source>
</evidence>
<accession>E9I7W5</accession>
<dbReference type="AlphaFoldDB" id="E9I7W5"/>
<name>E9I7W5_DAPPU</name>
<reference evidence="2 3" key="1">
    <citation type="journal article" date="2011" name="Science">
        <title>The ecoresponsive genome of Daphnia pulex.</title>
        <authorList>
            <person name="Colbourne J.K."/>
            <person name="Pfrender M.E."/>
            <person name="Gilbert D."/>
            <person name="Thomas W.K."/>
            <person name="Tucker A."/>
            <person name="Oakley T.H."/>
            <person name="Tokishita S."/>
            <person name="Aerts A."/>
            <person name="Arnold G.J."/>
            <person name="Basu M.K."/>
            <person name="Bauer D.J."/>
            <person name="Caceres C.E."/>
            <person name="Carmel L."/>
            <person name="Casola C."/>
            <person name="Choi J.H."/>
            <person name="Detter J.C."/>
            <person name="Dong Q."/>
            <person name="Dusheyko S."/>
            <person name="Eads B.D."/>
            <person name="Frohlich T."/>
            <person name="Geiler-Samerotte K.A."/>
            <person name="Gerlach D."/>
            <person name="Hatcher P."/>
            <person name="Jogdeo S."/>
            <person name="Krijgsveld J."/>
            <person name="Kriventseva E.V."/>
            <person name="Kultz D."/>
            <person name="Laforsch C."/>
            <person name="Lindquist E."/>
            <person name="Lopez J."/>
            <person name="Manak J.R."/>
            <person name="Muller J."/>
            <person name="Pangilinan J."/>
            <person name="Patwardhan R.P."/>
            <person name="Pitluck S."/>
            <person name="Pritham E.J."/>
            <person name="Rechtsteiner A."/>
            <person name="Rho M."/>
            <person name="Rogozin I.B."/>
            <person name="Sakarya O."/>
            <person name="Salamov A."/>
            <person name="Schaack S."/>
            <person name="Shapiro H."/>
            <person name="Shiga Y."/>
            <person name="Skalitzky C."/>
            <person name="Smith Z."/>
            <person name="Souvorov A."/>
            <person name="Sung W."/>
            <person name="Tang Z."/>
            <person name="Tsuchiya D."/>
            <person name="Tu H."/>
            <person name="Vos H."/>
            <person name="Wang M."/>
            <person name="Wolf Y.I."/>
            <person name="Yamagata H."/>
            <person name="Yamada T."/>
            <person name="Ye Y."/>
            <person name="Shaw J.R."/>
            <person name="Andrews J."/>
            <person name="Crease T.J."/>
            <person name="Tang H."/>
            <person name="Lucas S.M."/>
            <person name="Robertson H.M."/>
            <person name="Bork P."/>
            <person name="Koonin E.V."/>
            <person name="Zdobnov E.M."/>
            <person name="Grigoriev I.V."/>
            <person name="Lynch M."/>
            <person name="Boore J.L."/>
        </authorList>
    </citation>
    <scope>NUCLEOTIDE SEQUENCE [LARGE SCALE GENOMIC DNA]</scope>
</reference>
<protein>
    <submittedName>
        <fullName evidence="2">Uncharacterized protein</fullName>
    </submittedName>
</protein>